<proteinExistence type="predicted"/>
<evidence type="ECO:0000256" key="1">
    <source>
        <dbReference type="SAM" id="MobiDB-lite"/>
    </source>
</evidence>
<dbReference type="PROSITE" id="PS50093">
    <property type="entry name" value="PKD"/>
    <property type="match status" value="1"/>
</dbReference>
<accession>A0A5B2W077</accession>
<evidence type="ECO:0000313" key="5">
    <source>
        <dbReference type="Proteomes" id="UP000324611"/>
    </source>
</evidence>
<dbReference type="Pfam" id="PF18911">
    <property type="entry name" value="PKD_4"/>
    <property type="match status" value="1"/>
</dbReference>
<reference evidence="4 5" key="2">
    <citation type="submission" date="2019-09" db="EMBL/GenBank/DDBJ databases">
        <authorList>
            <person name="Jin C."/>
        </authorList>
    </citation>
    <scope>NUCLEOTIDE SEQUENCE [LARGE SCALE GENOMIC DNA]</scope>
    <source>
        <strain evidence="4 5">BN140078</strain>
    </source>
</reference>
<sequence>MAIYLKNYLKLQKREKPMAPPKQPNERKVNSVRPFSNITSHIDPMVMYTFLALLIISVAMLAFKAGTREDCSNVSLALSSRLHGVNTSFTVGEVITFRADNANKRAAGYEWKFGDSSVQQQGQQVYHAYSAAGSYTITLQAGKCSWQQEVLVVNPPPVNNTAPVPDVFPVIDGPEEVFVGRPVTFSNSTPGANSWEWRLQQPNAETHTERSHTYVFSSPGDRILTLVVNGDASRMVKKRITVFPAPQTPRNNDPFVPPPFPTPATDGGAPVATPLPEKPKAPAISDDEFKSMLTQLSNKQKTIQDFSPYLCNNLNARVLLNDKDVKTFTQFCDAIRGKKRIKIEMVNLIKDPEGCVKEIRVRYDKKGFLGIF</sequence>
<name>A0A5B2W077_9BACT</name>
<dbReference type="InterPro" id="IPR035986">
    <property type="entry name" value="PKD_dom_sf"/>
</dbReference>
<keyword evidence="2" id="KW-0812">Transmembrane</keyword>
<evidence type="ECO:0000313" key="4">
    <source>
        <dbReference type="EMBL" id="KAA2243719.1"/>
    </source>
</evidence>
<reference evidence="4 5" key="1">
    <citation type="submission" date="2019-09" db="EMBL/GenBank/DDBJ databases">
        <title>Chitinophaga ginsengihumi sp. nov., isolated from soil of ginseng rhizosphere.</title>
        <authorList>
            <person name="Lee J."/>
        </authorList>
    </citation>
    <scope>NUCLEOTIDE SEQUENCE [LARGE SCALE GENOMIC DNA]</scope>
    <source>
        <strain evidence="4 5">BN140078</strain>
    </source>
</reference>
<organism evidence="4 5">
    <name type="scientific">Chitinophaga agrisoli</name>
    <dbReference type="NCBI Taxonomy" id="2607653"/>
    <lineage>
        <taxon>Bacteria</taxon>
        <taxon>Pseudomonadati</taxon>
        <taxon>Bacteroidota</taxon>
        <taxon>Chitinophagia</taxon>
        <taxon>Chitinophagales</taxon>
        <taxon>Chitinophagaceae</taxon>
        <taxon>Chitinophaga</taxon>
    </lineage>
</organism>
<evidence type="ECO:0000259" key="3">
    <source>
        <dbReference type="PROSITE" id="PS50093"/>
    </source>
</evidence>
<dbReference type="SUPFAM" id="SSF49299">
    <property type="entry name" value="PKD domain"/>
    <property type="match status" value="2"/>
</dbReference>
<dbReference type="CDD" id="cd00146">
    <property type="entry name" value="PKD"/>
    <property type="match status" value="1"/>
</dbReference>
<dbReference type="InterPro" id="IPR000601">
    <property type="entry name" value="PKD_dom"/>
</dbReference>
<keyword evidence="2" id="KW-0472">Membrane</keyword>
<feature type="domain" description="PKD" evidence="3">
    <location>
        <begin position="78"/>
        <end position="141"/>
    </location>
</feature>
<feature type="region of interest" description="Disordered" evidence="1">
    <location>
        <begin position="244"/>
        <end position="269"/>
    </location>
</feature>
<keyword evidence="2" id="KW-1133">Transmembrane helix</keyword>
<feature type="transmembrane region" description="Helical" evidence="2">
    <location>
        <begin position="45"/>
        <end position="63"/>
    </location>
</feature>
<dbReference type="AlphaFoldDB" id="A0A5B2W077"/>
<dbReference type="Gene3D" id="2.60.40.10">
    <property type="entry name" value="Immunoglobulins"/>
    <property type="match status" value="2"/>
</dbReference>
<keyword evidence="5" id="KW-1185">Reference proteome</keyword>
<comment type="caution">
    <text evidence="4">The sequence shown here is derived from an EMBL/GenBank/DDBJ whole genome shotgun (WGS) entry which is preliminary data.</text>
</comment>
<dbReference type="EMBL" id="VUOC01000002">
    <property type="protein sequence ID" value="KAA2243719.1"/>
    <property type="molecule type" value="Genomic_DNA"/>
</dbReference>
<dbReference type="Proteomes" id="UP000324611">
    <property type="component" value="Unassembled WGS sequence"/>
</dbReference>
<evidence type="ECO:0000256" key="2">
    <source>
        <dbReference type="SAM" id="Phobius"/>
    </source>
</evidence>
<protein>
    <submittedName>
        <fullName evidence="4">PKD domain-containing protein</fullName>
    </submittedName>
</protein>
<gene>
    <name evidence="4" type="ORF">F0L74_14670</name>
</gene>
<dbReference type="InterPro" id="IPR013783">
    <property type="entry name" value="Ig-like_fold"/>
</dbReference>